<proteinExistence type="predicted"/>
<keyword evidence="1" id="KW-0472">Membrane</keyword>
<protein>
    <submittedName>
        <fullName evidence="2">PBPe domain-containing protein</fullName>
    </submittedName>
</protein>
<evidence type="ECO:0000313" key="2">
    <source>
        <dbReference type="WBParaSite" id="MCU_010812-RA"/>
    </source>
</evidence>
<accession>A0A5K3FRR2</accession>
<keyword evidence="1" id="KW-0812">Transmembrane</keyword>
<name>A0A5K3FRR2_MESCO</name>
<dbReference type="WBParaSite" id="MCU_010812-RA">
    <property type="protein sequence ID" value="MCU_010812-RA"/>
    <property type="gene ID" value="MCU_010812"/>
</dbReference>
<sequence length="294" mass="32976">MPYEKASYDWIEHVEEGSDCNKHNRQEAVNETPVRRVRNLVHLIILKDGIASDVIASSLKNSSHAFSTVSSIEAAYEALMKNEQMVLLASSIESSYIGVMSCSLETIPYNALYEVILTFPYSKSWIFGSQIDFYLSIVSKSGVLTDAASVYFMTGRCYHPNYKIPMPSVLDLADNASTYIFLLIGIVTSFILMGLEVLVRRILGEREAKDLTPLVQGRHYTAKIVAIKRNGVSVTIGNRPEHFFIPNNQLHTDPLKVYNALDMGLTEGAEIEVTYFGDENDSNTPLFCRYFANE</sequence>
<keyword evidence="1" id="KW-1133">Transmembrane helix</keyword>
<organism evidence="2">
    <name type="scientific">Mesocestoides corti</name>
    <name type="common">Flatworm</name>
    <dbReference type="NCBI Taxonomy" id="53468"/>
    <lineage>
        <taxon>Eukaryota</taxon>
        <taxon>Metazoa</taxon>
        <taxon>Spiralia</taxon>
        <taxon>Lophotrochozoa</taxon>
        <taxon>Platyhelminthes</taxon>
        <taxon>Cestoda</taxon>
        <taxon>Eucestoda</taxon>
        <taxon>Cyclophyllidea</taxon>
        <taxon>Mesocestoididae</taxon>
        <taxon>Mesocestoides</taxon>
    </lineage>
</organism>
<feature type="transmembrane region" description="Helical" evidence="1">
    <location>
        <begin position="179"/>
        <end position="199"/>
    </location>
</feature>
<reference evidence="2" key="1">
    <citation type="submission" date="2019-11" db="UniProtKB">
        <authorList>
            <consortium name="WormBaseParasite"/>
        </authorList>
    </citation>
    <scope>IDENTIFICATION</scope>
</reference>
<evidence type="ECO:0000256" key="1">
    <source>
        <dbReference type="SAM" id="Phobius"/>
    </source>
</evidence>
<dbReference type="AlphaFoldDB" id="A0A5K3FRR2"/>